<dbReference type="EMBL" id="MQAD01000007">
    <property type="protein sequence ID" value="OOE03916.1"/>
    <property type="molecule type" value="Genomic_DNA"/>
</dbReference>
<dbReference type="AlphaFoldDB" id="A0A1V3FQM3"/>
<organism evidence="1 2">
    <name type="scientific">Anoxybacillus kestanbolensis</name>
    <dbReference type="NCBI Taxonomy" id="227476"/>
    <lineage>
        <taxon>Bacteria</taxon>
        <taxon>Bacillati</taxon>
        <taxon>Bacillota</taxon>
        <taxon>Bacilli</taxon>
        <taxon>Bacillales</taxon>
        <taxon>Anoxybacillaceae</taxon>
        <taxon>Anoxybacillus</taxon>
    </lineage>
</organism>
<gene>
    <name evidence="1" type="ORF">BO219_07025</name>
</gene>
<protein>
    <submittedName>
        <fullName evidence="1">Uncharacterized protein</fullName>
    </submittedName>
</protein>
<evidence type="ECO:0000313" key="1">
    <source>
        <dbReference type="EMBL" id="OOE03916.1"/>
    </source>
</evidence>
<comment type="caution">
    <text evidence="1">The sequence shown here is derived from an EMBL/GenBank/DDBJ whole genome shotgun (WGS) entry which is preliminary data.</text>
</comment>
<dbReference type="Proteomes" id="UP000188458">
    <property type="component" value="Unassembled WGS sequence"/>
</dbReference>
<reference evidence="2" key="1">
    <citation type="submission" date="2016-11" db="EMBL/GenBank/DDBJ databases">
        <title>Draft genome sequence of Anoxybacillus sp. strain 103 isolated from the Qarvajar hot spring in Nagorno-Karabach.</title>
        <authorList>
            <person name="Hovhannisyan P."/>
            <person name="Panosyan H."/>
            <person name="Birkeland N.-K."/>
        </authorList>
    </citation>
    <scope>NUCLEOTIDE SEQUENCE [LARGE SCALE GENOMIC DNA]</scope>
    <source>
        <strain evidence="2">103</strain>
    </source>
</reference>
<proteinExistence type="predicted"/>
<sequence length="87" mass="9939">MLCESEVKMPIWMYIETSEEARNLLVAQLDGDGARDSEAVFDSRDTMASLGIKTIPEINKEYMRKLLEHAFEVGFIKTNRLVEEVSV</sequence>
<keyword evidence="2" id="KW-1185">Reference proteome</keyword>
<accession>A0A1V3FQM3</accession>
<name>A0A1V3FQM3_9BACL</name>
<evidence type="ECO:0000313" key="2">
    <source>
        <dbReference type="Proteomes" id="UP000188458"/>
    </source>
</evidence>